<gene>
    <name evidence="2" type="ORF">WJX84_006629</name>
</gene>
<dbReference type="Proteomes" id="UP001485043">
    <property type="component" value="Unassembled WGS sequence"/>
</dbReference>
<accession>A0AAW1STM3</accession>
<evidence type="ECO:0000256" key="1">
    <source>
        <dbReference type="SAM" id="MobiDB-lite"/>
    </source>
</evidence>
<sequence length="360" mass="40032">MAAQKMRARTSLAAHPAPLGSSSYSGSNQRLASRPKLASLWRSSGAQLERVSAGAPNARWSQATSQLHPISWRPLQDDVGCTGCGFGHMLVKDPLDRLARSPGTRNCTACAKLGCRANDCDPEKGCLACPAHHYLFFRPDLGTTVCMPCSEIHCEKGGCQDYHGCTACESRKDQYITWNQDPDHQVWRCITCIDAFNCSKCPSNHFISTFNGTDKIVYCNKCDDYHCRNDEPEICRSRYSKEEVAWKGDVTLRPREAMQLSGVGCSQCMDNFFGQQRLGVWDCRILVSHANCIRGLHTTILNRTSGCRDVPLVIIPEFDAMLTRSYRPFSKGIGHFAEWIQCERKCSELTALTVIGSIGM</sequence>
<evidence type="ECO:0000313" key="2">
    <source>
        <dbReference type="EMBL" id="KAK9856857.1"/>
    </source>
</evidence>
<dbReference type="EMBL" id="JALJOV010000991">
    <property type="protein sequence ID" value="KAK9856857.1"/>
    <property type="molecule type" value="Genomic_DNA"/>
</dbReference>
<keyword evidence="3" id="KW-1185">Reference proteome</keyword>
<evidence type="ECO:0000313" key="3">
    <source>
        <dbReference type="Proteomes" id="UP001485043"/>
    </source>
</evidence>
<name>A0AAW1STM3_9CHLO</name>
<protein>
    <submittedName>
        <fullName evidence="2">Uncharacterized protein</fullName>
    </submittedName>
</protein>
<organism evidence="2 3">
    <name type="scientific">Apatococcus fuscideae</name>
    <dbReference type="NCBI Taxonomy" id="2026836"/>
    <lineage>
        <taxon>Eukaryota</taxon>
        <taxon>Viridiplantae</taxon>
        <taxon>Chlorophyta</taxon>
        <taxon>core chlorophytes</taxon>
        <taxon>Trebouxiophyceae</taxon>
        <taxon>Chlorellales</taxon>
        <taxon>Chlorellaceae</taxon>
        <taxon>Apatococcus</taxon>
    </lineage>
</organism>
<feature type="compositionally biased region" description="Polar residues" evidence="1">
    <location>
        <begin position="20"/>
        <end position="30"/>
    </location>
</feature>
<dbReference type="AlphaFoldDB" id="A0AAW1STM3"/>
<feature type="region of interest" description="Disordered" evidence="1">
    <location>
        <begin position="1"/>
        <end position="30"/>
    </location>
</feature>
<reference evidence="2 3" key="1">
    <citation type="journal article" date="2024" name="Nat. Commun.">
        <title>Phylogenomics reveals the evolutionary origins of lichenization in chlorophyte algae.</title>
        <authorList>
            <person name="Puginier C."/>
            <person name="Libourel C."/>
            <person name="Otte J."/>
            <person name="Skaloud P."/>
            <person name="Haon M."/>
            <person name="Grisel S."/>
            <person name="Petersen M."/>
            <person name="Berrin J.G."/>
            <person name="Delaux P.M."/>
            <person name="Dal Grande F."/>
            <person name="Keller J."/>
        </authorList>
    </citation>
    <scope>NUCLEOTIDE SEQUENCE [LARGE SCALE GENOMIC DNA]</scope>
    <source>
        <strain evidence="2 3">SAG 2523</strain>
    </source>
</reference>
<comment type="caution">
    <text evidence="2">The sequence shown here is derived from an EMBL/GenBank/DDBJ whole genome shotgun (WGS) entry which is preliminary data.</text>
</comment>
<proteinExistence type="predicted"/>